<name>A0A0K1KYF5_LACPA</name>
<dbReference type="InterPro" id="IPR026262">
    <property type="entry name" value="DinJ"/>
</dbReference>
<evidence type="ECO:0000313" key="5">
    <source>
        <dbReference type="EMBL" id="RNE31941.1"/>
    </source>
</evidence>
<dbReference type="GO" id="GO:0006355">
    <property type="term" value="P:regulation of DNA-templated transcription"/>
    <property type="evidence" value="ECO:0007669"/>
    <property type="project" value="InterPro"/>
</dbReference>
<dbReference type="AlphaFoldDB" id="A0A0K1KYF5"/>
<evidence type="ECO:0000313" key="4">
    <source>
        <dbReference type="EMBL" id="RND83339.1"/>
    </source>
</evidence>
<dbReference type="Proteomes" id="UP001268544">
    <property type="component" value="Unassembled WGS sequence"/>
</dbReference>
<reference evidence="3 7" key="1">
    <citation type="journal article" date="2015" name="J. Am. Soc. Brew. Chem.">
        <title>Dissolved carbon dioxide selects for lactic acid bacteria able to grow in and spoil packaged beer.</title>
        <authorList>
            <person name="Bergsveinson J."/>
            <person name="Redekop A."/>
            <person name="Zoerb S."/>
            <person name="Ziola B."/>
        </authorList>
    </citation>
    <scope>NUCLEOTIDE SEQUENCE [LARGE SCALE GENOMIC DNA]</scope>
    <source>
        <strain evidence="3 7">CCC B1205</strain>
    </source>
</reference>
<evidence type="ECO:0000313" key="7">
    <source>
        <dbReference type="Proteomes" id="UP000237433"/>
    </source>
</evidence>
<evidence type="ECO:0000313" key="2">
    <source>
        <dbReference type="EMBL" id="PLC46083.1"/>
    </source>
</evidence>
<evidence type="ECO:0000313" key="6">
    <source>
        <dbReference type="Proteomes" id="UP000234512"/>
    </source>
</evidence>
<dbReference type="EMBL" id="LKFS01000031">
    <property type="protein sequence ID" value="RND83339.1"/>
    <property type="molecule type" value="Genomic_DNA"/>
</dbReference>
<dbReference type="EMBL" id="LKGI01000045">
    <property type="protein sequence ID" value="RNE31941.1"/>
    <property type="molecule type" value="Genomic_DNA"/>
</dbReference>
<dbReference type="GO" id="GO:0000987">
    <property type="term" value="F:cis-regulatory region sequence-specific DNA binding"/>
    <property type="evidence" value="ECO:0007669"/>
    <property type="project" value="InterPro"/>
</dbReference>
<dbReference type="Pfam" id="PF04221">
    <property type="entry name" value="RelB"/>
    <property type="match status" value="1"/>
</dbReference>
<accession>A0A125U7P2</accession>
<reference evidence="1" key="5">
    <citation type="submission" date="2024-03" db="EMBL/GenBank/DDBJ databases">
        <title>Lacticaseibacillus paracasei KCKM 0992.</title>
        <authorList>
            <person name="Kim T.W."/>
        </authorList>
    </citation>
    <scope>NUCLEOTIDE SEQUENCE</scope>
    <source>
        <strain evidence="1">KCKM 0992</strain>
    </source>
</reference>
<evidence type="ECO:0000313" key="1">
    <source>
        <dbReference type="EMBL" id="MDR7624558.1"/>
    </source>
</evidence>
<evidence type="ECO:0000313" key="8">
    <source>
        <dbReference type="Proteomes" id="UP000284123"/>
    </source>
</evidence>
<accession>K0NAE3</accession>
<dbReference type="RefSeq" id="WP_003570051.1">
    <property type="nucleotide sequence ID" value="NC_010999.1"/>
</dbReference>
<dbReference type="EMBL" id="PKQJ01000010">
    <property type="protein sequence ID" value="PLC46083.1"/>
    <property type="molecule type" value="Genomic_DNA"/>
</dbReference>
<accession>A0A0K1KYF5</accession>
<dbReference type="KEGG" id="lcs:LCBD_1430"/>
<dbReference type="Proteomes" id="UP000234512">
    <property type="component" value="Unassembled WGS sequence"/>
</dbReference>
<evidence type="ECO:0000313" key="10">
    <source>
        <dbReference type="Proteomes" id="UP001268544"/>
    </source>
</evidence>
<dbReference type="GO" id="GO:0015643">
    <property type="term" value="F:toxic substance binding"/>
    <property type="evidence" value="ECO:0007669"/>
    <property type="project" value="InterPro"/>
</dbReference>
<dbReference type="Proteomes" id="UP000284123">
    <property type="component" value="Unassembled WGS sequence"/>
</dbReference>
<evidence type="ECO:0000313" key="9">
    <source>
        <dbReference type="Proteomes" id="UP000284716"/>
    </source>
</evidence>
<evidence type="ECO:0000313" key="3">
    <source>
        <dbReference type="EMBL" id="POE43097.1"/>
    </source>
</evidence>
<dbReference type="NCBIfam" id="TIGR02384">
    <property type="entry name" value="RelB_DinJ"/>
    <property type="match status" value="1"/>
</dbReference>
<comment type="caution">
    <text evidence="4">The sequence shown here is derived from an EMBL/GenBank/DDBJ whole genome shotgun (WGS) entry which is preliminary data.</text>
</comment>
<dbReference type="KEGG" id="lce:LC2W_1398"/>
<dbReference type="InterPro" id="IPR007337">
    <property type="entry name" value="RelB/DinJ"/>
</dbReference>
<dbReference type="Gene3D" id="1.10.1220.10">
    <property type="entry name" value="Met repressor-like"/>
    <property type="match status" value="1"/>
</dbReference>
<dbReference type="SMR" id="A0A0K1KYF5"/>
<dbReference type="PIRSF" id="PIRSF003108">
    <property type="entry name" value="DinJ"/>
    <property type="match status" value="1"/>
</dbReference>
<dbReference type="GO" id="GO:0044010">
    <property type="term" value="P:single-species biofilm formation"/>
    <property type="evidence" value="ECO:0007669"/>
    <property type="project" value="InterPro"/>
</dbReference>
<sequence length="89" mass="9983">MAATKKETRLNIRVDPELKSAAQIVANDMGIDLTAAVTMFMTKMVKDHALPFTPTSLPVETLQALKEAKHPELLKKYSTPDDMWRDLNV</sequence>
<organism evidence="4 9">
    <name type="scientific">Lacticaseibacillus paracasei</name>
    <name type="common">Lactobacillus paracasei</name>
    <dbReference type="NCBI Taxonomy" id="1597"/>
    <lineage>
        <taxon>Bacteria</taxon>
        <taxon>Bacillati</taxon>
        <taxon>Bacillota</taxon>
        <taxon>Bacilli</taxon>
        <taxon>Lactobacillales</taxon>
        <taxon>Lactobacillaceae</taxon>
        <taxon>Lacticaseibacillus</taxon>
    </lineage>
</organism>
<reference evidence="8 9" key="2">
    <citation type="journal article" date="2018" name="Front. Microbiol.">
        <title>Conversion of Methionine to Cysteine in Lactobacillus paracasei Depends on the Highly Mobile cysK-ctl-cysE Gene Cluster.</title>
        <authorList>
            <person name="Wuthrich D."/>
            <person name="Irmler S."/>
            <person name="Berthoud H."/>
            <person name="Guggenbuhl B."/>
            <person name="Eugster E."/>
            <person name="Bruggmann R."/>
        </authorList>
    </citation>
    <scope>NUCLEOTIDE SEQUENCE [LARGE SCALE GENOMIC DNA]</scope>
    <source>
        <strain evidence="4 9">FAM18157</strain>
        <strain evidence="5 8">FAM6012</strain>
    </source>
</reference>
<gene>
    <name evidence="3" type="ORF">ACX51_07880</name>
    <name evidence="2" type="ORF">C0Q90_09840</name>
    <name evidence="4" type="ORF">FAM18157_00724</name>
    <name evidence="5" type="ORF">FAM6012_00762</name>
    <name evidence="1" type="ORF">RF672_07975</name>
</gene>
<dbReference type="Proteomes" id="UP000284716">
    <property type="component" value="Unassembled WGS sequence"/>
</dbReference>
<dbReference type="Proteomes" id="UP000237433">
    <property type="component" value="Unassembled WGS sequence"/>
</dbReference>
<reference evidence="2 6" key="3">
    <citation type="journal article" date="2018" name="Genome Announc.">
        <title>Draft Genome Sequence of Lactobacillus paracasei DUP 13076, Which Exhibits Potent Antipathogenic Effects against Salmonella enterica Serovars Enteritidis, Typhimurium, and Heidelberg.</title>
        <authorList>
            <person name="Muyyarikkandy M.S."/>
            <person name="Alqahtani F.H."/>
            <person name="Mandoiu I."/>
            <person name="Amalaradjou M.A."/>
        </authorList>
    </citation>
    <scope>NUCLEOTIDE SEQUENCE [LARGE SCALE GENOMIC DNA]</scope>
    <source>
        <strain evidence="2 6">DUP 13076</strain>
    </source>
</reference>
<dbReference type="EMBL" id="JAVKVH010000001">
    <property type="protein sequence ID" value="MDR7624558.1"/>
    <property type="molecule type" value="Genomic_DNA"/>
</dbReference>
<reference evidence="10" key="4">
    <citation type="submission" date="2023-07" db="EMBL/GenBank/DDBJ databases">
        <title>Lacticaseibacillus paracasei KCKM 0992.</title>
        <authorList>
            <person name="Kim T.W."/>
        </authorList>
    </citation>
    <scope>NUCLEOTIDE SEQUENCE [LARGE SCALE GENOMIC DNA]</scope>
    <source>
        <strain evidence="10">KCKM 0992</strain>
    </source>
</reference>
<proteinExistence type="predicted"/>
<accession>K6PQD1</accession>
<protein>
    <submittedName>
        <fullName evidence="4">Addiction module antitoxin, RelB/DinJ family</fullName>
    </submittedName>
    <submittedName>
        <fullName evidence="3">Damage-inducible protein</fullName>
    </submittedName>
    <submittedName>
        <fullName evidence="1">Type II toxin-antitoxin system RelB/DinJ family antitoxin</fullName>
    </submittedName>
    <submittedName>
        <fullName evidence="2">Type II toxin-antitoxin system antitoxin, RelB/DinJ family</fullName>
    </submittedName>
</protein>
<dbReference type="InterPro" id="IPR013321">
    <property type="entry name" value="Arc_rbn_hlx_hlx"/>
</dbReference>
<dbReference type="EMBL" id="LGIY01000010">
    <property type="protein sequence ID" value="POE43097.1"/>
    <property type="molecule type" value="Genomic_DNA"/>
</dbReference>